<sequence>MLFPYAIKKSFKKKHSRKISLGDSDEDTDKEQQQPILGGYSMMAFSSDDPRDRREVILKIDGSAQPSPFNNNSGGRNFMQEGGVNMQRPKDGNNVNARQRGKDILSESPPTMLIGEFLKNQKAAGLPYSFDVDLEMNELNSEDNSEDNNSSRPSNLNERLWSSKEARVAFLDEMGRNSAGDIEGDDKRGSDATKADDSSSGDDDEGRRRSSNVASNVDIRSNYSNSPRINRFGGDDQVLRCTSFQRRDNSRMLGHLKSKSRLMDNPDLPPLPPSIAKSEKIQKSGTIRSGILSRTSGTLGNEEEDDPLFDEDIPDDFKNGKIDSLTILQWLSLILIVSALACSLLISKWKEKSFRGLKLWKWEVLTLVVICGRLVSGWVIKIVVFLVERNFMLRKRVLYFVYGVRKAVQNCLWLGLVLIAWHFMFDKRVEAHNQFLLLVNKLMVCMVVATLLWLVKTLMVKVLASSFHVSRFFDRIQDSLFNQYVIETLSGPPLIEIRHRQDEEEKTIAEVRQLQNAGVPLPPDLKVSAFRSPALSGRLVGTPGQKQIGRGLSFKNQEEQAISIDHLHRLNPKNVSAWNMKRLMNIVRYGAISTLDEQVLSEANEDENTKQIRNECEAKVAARKIFINVAKPGAKFIHLEDLIRFLREEEAIKAINNVEGSSQSTKISKVSLKNWVVNTFRERRALALTLNDTKTAVKKLHQMVNVLVGVIIIILCAVILGFATSKVLLFMSSQVVVMAFIFGNTCKTAFEAIIFLFVMHPFDVGDRCEIDGVQMVVEEMNILNTIFLRFDNQKVMFPNSTLATKPIGNYNRSPDMGDAVDFHVHITTPPEKIALLKQRIISYIENKKDCWYEAPLIVLMDLADIKTLKYSVWARQKINYQDMGERYIRRALLVDEMVKIFKELDIEYRLYPMDINIRTMPPPTSSRVPTTWQGS</sequence>
<dbReference type="GO" id="GO:0050982">
    <property type="term" value="P:detection of mechanical stimulus"/>
    <property type="evidence" value="ECO:0007669"/>
    <property type="project" value="UniProtKB-ARBA"/>
</dbReference>
<dbReference type="PIRSF" id="PIRSF017209">
    <property type="entry name" value="Memb_At2g17000_prd"/>
    <property type="match status" value="1"/>
</dbReference>
<feature type="transmembrane region" description="Helical" evidence="11">
    <location>
        <begin position="704"/>
        <end position="723"/>
    </location>
</feature>
<keyword evidence="8" id="KW-0407">Ion channel</keyword>
<evidence type="ECO:0000256" key="5">
    <source>
        <dbReference type="ARBA" id="ARBA00022989"/>
    </source>
</evidence>
<protein>
    <recommendedName>
        <fullName evidence="9">Mechanosensitive ion channel protein</fullName>
    </recommendedName>
</protein>
<evidence type="ECO:0000256" key="7">
    <source>
        <dbReference type="ARBA" id="ARBA00023136"/>
    </source>
</evidence>
<feature type="compositionally biased region" description="Polar residues" evidence="10">
    <location>
        <begin position="212"/>
        <end position="228"/>
    </location>
</feature>
<feature type="region of interest" description="Disordered" evidence="10">
    <location>
        <begin position="62"/>
        <end position="108"/>
    </location>
</feature>
<evidence type="ECO:0000259" key="12">
    <source>
        <dbReference type="Pfam" id="PF00924"/>
    </source>
</evidence>
<dbReference type="Proteomes" id="UP001454036">
    <property type="component" value="Unassembled WGS sequence"/>
</dbReference>
<dbReference type="PANTHER" id="PTHR31618">
    <property type="entry name" value="MECHANOSENSITIVE ION CHANNEL PROTEIN 5"/>
    <property type="match status" value="1"/>
</dbReference>
<evidence type="ECO:0000256" key="2">
    <source>
        <dbReference type="ARBA" id="ARBA00008017"/>
    </source>
</evidence>
<feature type="domain" description="Mechanosensitive ion channel MscS" evidence="12">
    <location>
        <begin position="754"/>
        <end position="812"/>
    </location>
</feature>
<dbReference type="GO" id="GO:0008381">
    <property type="term" value="F:mechanosensitive monoatomic ion channel activity"/>
    <property type="evidence" value="ECO:0007669"/>
    <property type="project" value="TreeGrafter"/>
</dbReference>
<keyword evidence="14" id="KW-1185">Reference proteome</keyword>
<evidence type="ECO:0000313" key="13">
    <source>
        <dbReference type="EMBL" id="GAA0175817.1"/>
    </source>
</evidence>
<evidence type="ECO:0000256" key="1">
    <source>
        <dbReference type="ARBA" id="ARBA00004141"/>
    </source>
</evidence>
<dbReference type="PANTHER" id="PTHR31618:SF16">
    <property type="entry name" value="MECHANOSENSITIVE ION CHANNEL PROTEIN"/>
    <property type="match status" value="1"/>
</dbReference>
<accession>A0AAV3RM62</accession>
<feature type="region of interest" description="Disordered" evidence="10">
    <location>
        <begin position="140"/>
        <end position="159"/>
    </location>
</feature>
<comment type="subcellular location">
    <subcellularLocation>
        <location evidence="1">Membrane</location>
        <topology evidence="1">Multi-pass membrane protein</topology>
    </subcellularLocation>
</comment>
<evidence type="ECO:0000256" key="11">
    <source>
        <dbReference type="SAM" id="Phobius"/>
    </source>
</evidence>
<gene>
    <name evidence="13" type="ORF">LIER_28919</name>
</gene>
<evidence type="ECO:0000256" key="8">
    <source>
        <dbReference type="ARBA" id="ARBA00023303"/>
    </source>
</evidence>
<dbReference type="Pfam" id="PF00924">
    <property type="entry name" value="MS_channel_2nd"/>
    <property type="match status" value="1"/>
</dbReference>
<feature type="region of interest" description="Disordered" evidence="10">
    <location>
        <begin position="13"/>
        <end position="32"/>
    </location>
</feature>
<proteinExistence type="inferred from homology"/>
<feature type="transmembrane region" description="Helical" evidence="11">
    <location>
        <begin position="435"/>
        <end position="455"/>
    </location>
</feature>
<dbReference type="InterPro" id="IPR023408">
    <property type="entry name" value="MscS_beta-dom_sf"/>
</dbReference>
<reference evidence="13 14" key="1">
    <citation type="submission" date="2024-01" db="EMBL/GenBank/DDBJ databases">
        <title>The complete chloroplast genome sequence of Lithospermum erythrorhizon: insights into the phylogenetic relationship among Boraginaceae species and the maternal lineages of purple gromwells.</title>
        <authorList>
            <person name="Okada T."/>
            <person name="Watanabe K."/>
        </authorList>
    </citation>
    <scope>NUCLEOTIDE SEQUENCE [LARGE SCALE GENOMIC DNA]</scope>
</reference>
<feature type="transmembrane region" description="Helical" evidence="11">
    <location>
        <begin position="735"/>
        <end position="758"/>
    </location>
</feature>
<keyword evidence="5 11" id="KW-1133">Transmembrane helix</keyword>
<organism evidence="13 14">
    <name type="scientific">Lithospermum erythrorhizon</name>
    <name type="common">Purple gromwell</name>
    <name type="synonym">Lithospermum officinale var. erythrorhizon</name>
    <dbReference type="NCBI Taxonomy" id="34254"/>
    <lineage>
        <taxon>Eukaryota</taxon>
        <taxon>Viridiplantae</taxon>
        <taxon>Streptophyta</taxon>
        <taxon>Embryophyta</taxon>
        <taxon>Tracheophyta</taxon>
        <taxon>Spermatophyta</taxon>
        <taxon>Magnoliopsida</taxon>
        <taxon>eudicotyledons</taxon>
        <taxon>Gunneridae</taxon>
        <taxon>Pentapetalae</taxon>
        <taxon>asterids</taxon>
        <taxon>lamiids</taxon>
        <taxon>Boraginales</taxon>
        <taxon>Boraginaceae</taxon>
        <taxon>Boraginoideae</taxon>
        <taxon>Lithospermeae</taxon>
        <taxon>Lithospermum</taxon>
    </lineage>
</organism>
<dbReference type="GO" id="GO:0006820">
    <property type="term" value="P:monoatomic anion transport"/>
    <property type="evidence" value="ECO:0007669"/>
    <property type="project" value="TreeGrafter"/>
</dbReference>
<feature type="transmembrane region" description="Helical" evidence="11">
    <location>
        <begin position="366"/>
        <end position="387"/>
    </location>
</feature>
<keyword evidence="4 11" id="KW-0812">Transmembrane</keyword>
<feature type="region of interest" description="Disordered" evidence="10">
    <location>
        <begin position="174"/>
        <end position="234"/>
    </location>
</feature>
<keyword evidence="7 9" id="KW-0472">Membrane</keyword>
<dbReference type="AlphaFoldDB" id="A0AAV3RM62"/>
<dbReference type="FunFam" id="2.30.30.60:FF:000003">
    <property type="entry name" value="Predicted mechanosensitive ion channel"/>
    <property type="match status" value="1"/>
</dbReference>
<dbReference type="SUPFAM" id="SSF50182">
    <property type="entry name" value="Sm-like ribonucleoproteins"/>
    <property type="match status" value="1"/>
</dbReference>
<name>A0AAV3RM62_LITER</name>
<evidence type="ECO:0000256" key="4">
    <source>
        <dbReference type="ARBA" id="ARBA00022692"/>
    </source>
</evidence>
<dbReference type="InterPro" id="IPR006685">
    <property type="entry name" value="MscS_channel_2nd"/>
</dbReference>
<dbReference type="InterPro" id="IPR016688">
    <property type="entry name" value="MscS-like_plants/fungi"/>
</dbReference>
<keyword evidence="6" id="KW-0406">Ion transport</keyword>
<feature type="compositionally biased region" description="Polar residues" evidence="10">
    <location>
        <begin position="64"/>
        <end position="75"/>
    </location>
</feature>
<keyword evidence="3" id="KW-0813">Transport</keyword>
<feature type="transmembrane region" description="Helical" evidence="11">
    <location>
        <begin position="327"/>
        <end position="346"/>
    </location>
</feature>
<comment type="similarity">
    <text evidence="2 9">Belongs to the MscS (TC 1.A.23) family.</text>
</comment>
<evidence type="ECO:0000256" key="3">
    <source>
        <dbReference type="ARBA" id="ARBA00022448"/>
    </source>
</evidence>
<dbReference type="EMBL" id="BAABME010009792">
    <property type="protein sequence ID" value="GAA0175817.1"/>
    <property type="molecule type" value="Genomic_DNA"/>
</dbReference>
<feature type="transmembrane region" description="Helical" evidence="11">
    <location>
        <begin position="399"/>
        <end position="423"/>
    </location>
</feature>
<evidence type="ECO:0000256" key="6">
    <source>
        <dbReference type="ARBA" id="ARBA00023065"/>
    </source>
</evidence>
<dbReference type="InterPro" id="IPR010920">
    <property type="entry name" value="LSM_dom_sf"/>
</dbReference>
<dbReference type="GO" id="GO:0005886">
    <property type="term" value="C:plasma membrane"/>
    <property type="evidence" value="ECO:0007669"/>
    <property type="project" value="UniProtKB-UniRule"/>
</dbReference>
<comment type="caution">
    <text evidence="13">The sequence shown here is derived from an EMBL/GenBank/DDBJ whole genome shotgun (WGS) entry which is preliminary data.</text>
</comment>
<feature type="compositionally biased region" description="Basic and acidic residues" evidence="10">
    <location>
        <begin position="185"/>
        <end position="197"/>
    </location>
</feature>
<evidence type="ECO:0000256" key="9">
    <source>
        <dbReference type="PIRNR" id="PIRNR017209"/>
    </source>
</evidence>
<dbReference type="Gene3D" id="2.30.30.60">
    <property type="match status" value="1"/>
</dbReference>
<evidence type="ECO:0000256" key="10">
    <source>
        <dbReference type="SAM" id="MobiDB-lite"/>
    </source>
</evidence>
<evidence type="ECO:0000313" key="14">
    <source>
        <dbReference type="Proteomes" id="UP001454036"/>
    </source>
</evidence>